<keyword evidence="4" id="KW-0645">Protease</keyword>
<dbReference type="AlphaFoldDB" id="X0VJQ9"/>
<protein>
    <recommendedName>
        <fullName evidence="13">Peptidase M48 domain-containing protein</fullName>
    </recommendedName>
</protein>
<organism evidence="14">
    <name type="scientific">marine sediment metagenome</name>
    <dbReference type="NCBI Taxonomy" id="412755"/>
    <lineage>
        <taxon>unclassified sequences</taxon>
        <taxon>metagenomes</taxon>
        <taxon>ecological metagenomes</taxon>
    </lineage>
</organism>
<evidence type="ECO:0000313" key="14">
    <source>
        <dbReference type="EMBL" id="GAG00821.1"/>
    </source>
</evidence>
<evidence type="ECO:0000259" key="13">
    <source>
        <dbReference type="Pfam" id="PF01435"/>
    </source>
</evidence>
<keyword evidence="6" id="KW-0479">Metal-binding</keyword>
<dbReference type="InterPro" id="IPR001915">
    <property type="entry name" value="Peptidase_M48"/>
</dbReference>
<dbReference type="GO" id="GO:0006508">
    <property type="term" value="P:proteolysis"/>
    <property type="evidence" value="ECO:0007669"/>
    <property type="project" value="UniProtKB-KW"/>
</dbReference>
<comment type="cofactor">
    <cofactor evidence="1">
        <name>Zn(2+)</name>
        <dbReference type="ChEBI" id="CHEBI:29105"/>
    </cofactor>
</comment>
<accession>X0VJQ9</accession>
<keyword evidence="3" id="KW-1003">Cell membrane</keyword>
<evidence type="ECO:0000256" key="5">
    <source>
        <dbReference type="ARBA" id="ARBA00022692"/>
    </source>
</evidence>
<comment type="subcellular location">
    <subcellularLocation>
        <location evidence="2">Cell membrane</location>
        <topology evidence="2">Multi-pass membrane protein</topology>
    </subcellularLocation>
</comment>
<evidence type="ECO:0000256" key="11">
    <source>
        <dbReference type="ARBA" id="ARBA00023136"/>
    </source>
</evidence>
<reference evidence="14" key="1">
    <citation type="journal article" date="2014" name="Front. Microbiol.">
        <title>High frequency of phylogenetically diverse reductive dehalogenase-homologous genes in deep subseafloor sedimentary metagenomes.</title>
        <authorList>
            <person name="Kawai M."/>
            <person name="Futagami T."/>
            <person name="Toyoda A."/>
            <person name="Takaki Y."/>
            <person name="Nishi S."/>
            <person name="Hori S."/>
            <person name="Arai W."/>
            <person name="Tsubouchi T."/>
            <person name="Morono Y."/>
            <person name="Uchiyama I."/>
            <person name="Ito T."/>
            <person name="Fujiyama A."/>
            <person name="Inagaki F."/>
            <person name="Takami H."/>
        </authorList>
    </citation>
    <scope>NUCLEOTIDE SEQUENCE</scope>
    <source>
        <strain evidence="14">Expedition CK06-06</strain>
    </source>
</reference>
<sequence length="211" mass="23442">GQAQLIMLVIAIIAAILAPIMAYLLYFALSRRREYLADAGAARLTRYPEGLAGALEKIANDKSPQLAAVNKVTAPMYIVNPFKKKKQMKLSDLTSTHPPISERVKILRNMTHGASFKDYSDSFSSVTKTKTVIPPAALTKEAVALRQAGAEAKKKQRRQTQMRQVGDIMRRVNQFVFLTCLCGLKLKIPPNFKGKSVACPRCKRKLDLPKK</sequence>
<dbReference type="InterPro" id="IPR050083">
    <property type="entry name" value="HtpX_protease"/>
</dbReference>
<keyword evidence="7" id="KW-0378">Hydrolase</keyword>
<keyword evidence="9 12" id="KW-1133">Transmembrane helix</keyword>
<feature type="domain" description="Peptidase M48" evidence="13">
    <location>
        <begin position="12"/>
        <end position="110"/>
    </location>
</feature>
<evidence type="ECO:0000256" key="6">
    <source>
        <dbReference type="ARBA" id="ARBA00022723"/>
    </source>
</evidence>
<dbReference type="GO" id="GO:0004222">
    <property type="term" value="F:metalloendopeptidase activity"/>
    <property type="evidence" value="ECO:0007669"/>
    <property type="project" value="InterPro"/>
</dbReference>
<evidence type="ECO:0000256" key="3">
    <source>
        <dbReference type="ARBA" id="ARBA00022475"/>
    </source>
</evidence>
<evidence type="ECO:0000256" key="4">
    <source>
        <dbReference type="ARBA" id="ARBA00022670"/>
    </source>
</evidence>
<keyword evidence="11 12" id="KW-0472">Membrane</keyword>
<dbReference type="GO" id="GO:0005886">
    <property type="term" value="C:plasma membrane"/>
    <property type="evidence" value="ECO:0007669"/>
    <property type="project" value="UniProtKB-SubCell"/>
</dbReference>
<evidence type="ECO:0000256" key="10">
    <source>
        <dbReference type="ARBA" id="ARBA00023049"/>
    </source>
</evidence>
<name>X0VJQ9_9ZZZZ</name>
<keyword evidence="8" id="KW-0862">Zinc</keyword>
<gene>
    <name evidence="14" type="ORF">S01H1_41651</name>
</gene>
<dbReference type="GO" id="GO:0046872">
    <property type="term" value="F:metal ion binding"/>
    <property type="evidence" value="ECO:0007669"/>
    <property type="project" value="UniProtKB-KW"/>
</dbReference>
<evidence type="ECO:0000256" key="12">
    <source>
        <dbReference type="SAM" id="Phobius"/>
    </source>
</evidence>
<dbReference type="EMBL" id="BARS01026432">
    <property type="protein sequence ID" value="GAG00821.1"/>
    <property type="molecule type" value="Genomic_DNA"/>
</dbReference>
<feature type="transmembrane region" description="Helical" evidence="12">
    <location>
        <begin position="6"/>
        <end position="29"/>
    </location>
</feature>
<evidence type="ECO:0000256" key="7">
    <source>
        <dbReference type="ARBA" id="ARBA00022801"/>
    </source>
</evidence>
<evidence type="ECO:0000256" key="8">
    <source>
        <dbReference type="ARBA" id="ARBA00022833"/>
    </source>
</evidence>
<dbReference type="Pfam" id="PF01435">
    <property type="entry name" value="Peptidase_M48"/>
    <property type="match status" value="1"/>
</dbReference>
<proteinExistence type="predicted"/>
<keyword evidence="10" id="KW-0482">Metalloprotease</keyword>
<evidence type="ECO:0000256" key="9">
    <source>
        <dbReference type="ARBA" id="ARBA00022989"/>
    </source>
</evidence>
<dbReference type="PANTHER" id="PTHR43221">
    <property type="entry name" value="PROTEASE HTPX"/>
    <property type="match status" value="1"/>
</dbReference>
<comment type="caution">
    <text evidence="14">The sequence shown here is derived from an EMBL/GenBank/DDBJ whole genome shotgun (WGS) entry which is preliminary data.</text>
</comment>
<feature type="non-terminal residue" evidence="14">
    <location>
        <position position="1"/>
    </location>
</feature>
<keyword evidence="5 12" id="KW-0812">Transmembrane</keyword>
<evidence type="ECO:0000256" key="2">
    <source>
        <dbReference type="ARBA" id="ARBA00004651"/>
    </source>
</evidence>
<evidence type="ECO:0000256" key="1">
    <source>
        <dbReference type="ARBA" id="ARBA00001947"/>
    </source>
</evidence>
<dbReference type="PANTHER" id="PTHR43221:SF1">
    <property type="entry name" value="PROTEASE HTPX"/>
    <property type="match status" value="1"/>
</dbReference>